<dbReference type="AlphaFoldDB" id="A0A0B7HHR7"/>
<dbReference type="EMBL" id="CDOE01000074">
    <property type="protein sequence ID" value="CEN39251.1"/>
    <property type="molecule type" value="Genomic_DNA"/>
</dbReference>
<dbReference type="Proteomes" id="UP000044026">
    <property type="component" value="Unassembled WGS sequence"/>
</dbReference>
<gene>
    <name evidence="1" type="ORF">CCAN12_760009</name>
</gene>
<name>A0A0B7HHR7_9FLAO</name>
<protein>
    <submittedName>
        <fullName evidence="1">Uncharacterized protein</fullName>
    </submittedName>
</protein>
<proteinExistence type="predicted"/>
<evidence type="ECO:0000313" key="1">
    <source>
        <dbReference type="EMBL" id="CEN39251.1"/>
    </source>
</evidence>
<reference evidence="1 2" key="1">
    <citation type="submission" date="2015-01" db="EMBL/GenBank/DDBJ databases">
        <authorList>
            <person name="Xiang T."/>
            <person name="Song Y."/>
            <person name="Huang L."/>
            <person name="Wang B."/>
            <person name="Wu P."/>
        </authorList>
    </citation>
    <scope>NUCLEOTIDE SEQUENCE [LARGE SCALE GENOMIC DNA]</scope>
    <source>
        <strain evidence="1 2">Cc12</strain>
    </source>
</reference>
<evidence type="ECO:0000313" key="2">
    <source>
        <dbReference type="Proteomes" id="UP000044026"/>
    </source>
</evidence>
<organism evidence="1 2">
    <name type="scientific">Capnocytophaga canimorsus</name>
    <dbReference type="NCBI Taxonomy" id="28188"/>
    <lineage>
        <taxon>Bacteria</taxon>
        <taxon>Pseudomonadati</taxon>
        <taxon>Bacteroidota</taxon>
        <taxon>Flavobacteriia</taxon>
        <taxon>Flavobacteriales</taxon>
        <taxon>Flavobacteriaceae</taxon>
        <taxon>Capnocytophaga</taxon>
    </lineage>
</organism>
<sequence>MCILNLVRMTIFYYRECSNQNIFPDDDFPQIHQFVAAMKPLGRSLQIKGEALALSDKEVASNLQY</sequence>
<accession>A0A0B7HHR7</accession>